<name>A0ACB8DJL6_DERSI</name>
<dbReference type="EMBL" id="CM023480">
    <property type="protein sequence ID" value="KAH7970744.1"/>
    <property type="molecule type" value="Genomic_DNA"/>
</dbReference>
<evidence type="ECO:0000313" key="1">
    <source>
        <dbReference type="EMBL" id="KAH7970744.1"/>
    </source>
</evidence>
<dbReference type="Proteomes" id="UP000821865">
    <property type="component" value="Chromosome 11"/>
</dbReference>
<proteinExistence type="predicted"/>
<protein>
    <submittedName>
        <fullName evidence="1">Uncharacterized protein</fullName>
    </submittedName>
</protein>
<accession>A0ACB8DJL6</accession>
<sequence length="357" mass="38200">MGTSTIITLFDSEKVHGITNQKVQAVPVVVRRATPTLHSRTLAPFKGARVHGLTAACVWGNRRRRSVRNPRRLAQQQNALDSAICLTQIARDDAESISLHQDDLSKSSTPLLTPSPQSTPPQATERASHVATATSAAQQSRDEDDTSSVEVVAASPTPTSEEEGDDRSTPRLETPVSDKGSSAVNGGGSRSSDLRSSTSSSPRDSPVFARDQKSSVIESTTTTTVIKNTTLTTGADRTDGSGSYDVQKAYDVQINNSEVRRISDLQPPPQRGGAVLAPPQPAARQAAVVHVENNGTSQNGAAAPVRNGGSLPPPGADGLNLTMKASELRELLRSRKKKDPRETQMDLRQKYKIIEQM</sequence>
<organism evidence="1 2">
    <name type="scientific">Dermacentor silvarum</name>
    <name type="common">Tick</name>
    <dbReference type="NCBI Taxonomy" id="543639"/>
    <lineage>
        <taxon>Eukaryota</taxon>
        <taxon>Metazoa</taxon>
        <taxon>Ecdysozoa</taxon>
        <taxon>Arthropoda</taxon>
        <taxon>Chelicerata</taxon>
        <taxon>Arachnida</taxon>
        <taxon>Acari</taxon>
        <taxon>Parasitiformes</taxon>
        <taxon>Ixodida</taxon>
        <taxon>Ixodoidea</taxon>
        <taxon>Ixodidae</taxon>
        <taxon>Rhipicephalinae</taxon>
        <taxon>Dermacentor</taxon>
    </lineage>
</organism>
<keyword evidence="2" id="KW-1185">Reference proteome</keyword>
<gene>
    <name evidence="1" type="ORF">HPB49_014927</name>
</gene>
<reference evidence="1" key="1">
    <citation type="submission" date="2020-05" db="EMBL/GenBank/DDBJ databases">
        <title>Large-scale comparative analyses of tick genomes elucidate their genetic diversity and vector capacities.</title>
        <authorList>
            <person name="Jia N."/>
            <person name="Wang J."/>
            <person name="Shi W."/>
            <person name="Du L."/>
            <person name="Sun Y."/>
            <person name="Zhan W."/>
            <person name="Jiang J."/>
            <person name="Wang Q."/>
            <person name="Zhang B."/>
            <person name="Ji P."/>
            <person name="Sakyi L.B."/>
            <person name="Cui X."/>
            <person name="Yuan T."/>
            <person name="Jiang B."/>
            <person name="Yang W."/>
            <person name="Lam T.T.-Y."/>
            <person name="Chang Q."/>
            <person name="Ding S."/>
            <person name="Wang X."/>
            <person name="Zhu J."/>
            <person name="Ruan X."/>
            <person name="Zhao L."/>
            <person name="Wei J."/>
            <person name="Que T."/>
            <person name="Du C."/>
            <person name="Cheng J."/>
            <person name="Dai P."/>
            <person name="Han X."/>
            <person name="Huang E."/>
            <person name="Gao Y."/>
            <person name="Liu J."/>
            <person name="Shao H."/>
            <person name="Ye R."/>
            <person name="Li L."/>
            <person name="Wei W."/>
            <person name="Wang X."/>
            <person name="Wang C."/>
            <person name="Yang T."/>
            <person name="Huo Q."/>
            <person name="Li W."/>
            <person name="Guo W."/>
            <person name="Chen H."/>
            <person name="Zhou L."/>
            <person name="Ni X."/>
            <person name="Tian J."/>
            <person name="Zhou Y."/>
            <person name="Sheng Y."/>
            <person name="Liu T."/>
            <person name="Pan Y."/>
            <person name="Xia L."/>
            <person name="Li J."/>
            <person name="Zhao F."/>
            <person name="Cao W."/>
        </authorList>
    </citation>
    <scope>NUCLEOTIDE SEQUENCE</scope>
    <source>
        <strain evidence="1">Dsil-2018</strain>
    </source>
</reference>
<comment type="caution">
    <text evidence="1">The sequence shown here is derived from an EMBL/GenBank/DDBJ whole genome shotgun (WGS) entry which is preliminary data.</text>
</comment>
<evidence type="ECO:0000313" key="2">
    <source>
        <dbReference type="Proteomes" id="UP000821865"/>
    </source>
</evidence>